<gene>
    <name evidence="2" type="ORF">P0O24_09890</name>
</gene>
<dbReference type="PROSITE" id="PS51379">
    <property type="entry name" value="4FE4S_FER_2"/>
    <property type="match status" value="2"/>
</dbReference>
<feature type="domain" description="4Fe-4S ferredoxin-type" evidence="1">
    <location>
        <begin position="60"/>
        <end position="84"/>
    </location>
</feature>
<keyword evidence="2" id="KW-0547">Nucleotide-binding</keyword>
<dbReference type="InterPro" id="IPR017900">
    <property type="entry name" value="4Fe4S_Fe_S_CS"/>
</dbReference>
<dbReference type="PROSITE" id="PS00198">
    <property type="entry name" value="4FE4S_FER_1"/>
    <property type="match status" value="1"/>
</dbReference>
<dbReference type="Proteomes" id="UP001215956">
    <property type="component" value="Unassembled WGS sequence"/>
</dbReference>
<dbReference type="InterPro" id="IPR027417">
    <property type="entry name" value="P-loop_NTPase"/>
</dbReference>
<organism evidence="2 3">
    <name type="scientific">Candidatus Methanocrinis alkalitolerans</name>
    <dbReference type="NCBI Taxonomy" id="3033395"/>
    <lineage>
        <taxon>Archaea</taxon>
        <taxon>Methanobacteriati</taxon>
        <taxon>Methanobacteriota</taxon>
        <taxon>Stenosarchaea group</taxon>
        <taxon>Methanomicrobia</taxon>
        <taxon>Methanotrichales</taxon>
        <taxon>Methanotrichaceae</taxon>
        <taxon>Methanocrinis</taxon>
    </lineage>
</organism>
<evidence type="ECO:0000259" key="1">
    <source>
        <dbReference type="PROSITE" id="PS51379"/>
    </source>
</evidence>
<dbReference type="InterPro" id="IPR017896">
    <property type="entry name" value="4Fe4S_Fe-S-bd"/>
</dbReference>
<dbReference type="Pfam" id="PF01656">
    <property type="entry name" value="CbiA"/>
    <property type="match status" value="1"/>
</dbReference>
<dbReference type="PANTHER" id="PTHR43534">
    <property type="entry name" value="MIND SUPERFAMILY P-LOOP ATPASE CONTAINING AN INSERTED FERREDOXIN DOMAIN"/>
    <property type="match status" value="1"/>
</dbReference>
<accession>A0ABT5XGU4</accession>
<sequence length="284" mass="30024">MKQLVVISGKGGTGKTTMAASLASLARGEMVVADCDVDAPDLHLLLQPQVRETIDFLGLQAAVIDPGKCTNCGECEKACRFDAICDFAVDPAACEGCRVCTIVCPSEAVTMVDRVSGHAFVSDTRFGTMVHAELLPGEEASGKLVAMVRKLASKAAEREDKELVIIDGSPGIGCPVIASITGTDLALVMTEPSISGVHDLERILAVTEHFGVEALVAVNKHDLNPDMTEEIGELCRDLGVDLVGRLPFDPGVVGAMVQGKTLVEVEGPVGDAIREVWSRIRMKL</sequence>
<feature type="domain" description="4Fe-4S ferredoxin-type" evidence="1">
    <location>
        <begin position="85"/>
        <end position="114"/>
    </location>
</feature>
<name>A0ABT5XGU4_9EURY</name>
<comment type="caution">
    <text evidence="2">The sequence shown here is derived from an EMBL/GenBank/DDBJ whole genome shotgun (WGS) entry which is preliminary data.</text>
</comment>
<keyword evidence="2" id="KW-0067">ATP-binding</keyword>
<dbReference type="RefSeq" id="WP_316969591.1">
    <property type="nucleotide sequence ID" value="NZ_JARFPL010000034.1"/>
</dbReference>
<dbReference type="CDD" id="cd03110">
    <property type="entry name" value="SIMIBI_bact_arch"/>
    <property type="match status" value="1"/>
</dbReference>
<dbReference type="InterPro" id="IPR002586">
    <property type="entry name" value="CobQ/CobB/MinD/ParA_Nub-bd_dom"/>
</dbReference>
<protein>
    <submittedName>
        <fullName evidence="2">ATP-binding protein</fullName>
    </submittedName>
</protein>
<proteinExistence type="predicted"/>
<evidence type="ECO:0000313" key="2">
    <source>
        <dbReference type="EMBL" id="MDF0593890.1"/>
    </source>
</evidence>
<dbReference type="SUPFAM" id="SSF52540">
    <property type="entry name" value="P-loop containing nucleoside triphosphate hydrolases"/>
    <property type="match status" value="1"/>
</dbReference>
<dbReference type="Gene3D" id="3.40.50.300">
    <property type="entry name" value="P-loop containing nucleotide triphosphate hydrolases"/>
    <property type="match status" value="1"/>
</dbReference>
<dbReference type="PANTHER" id="PTHR43534:SF1">
    <property type="entry name" value="4FE-4S CLUSTER CONTAINING PARA FAMILY ATPASE PROTEIN"/>
    <property type="match status" value="1"/>
</dbReference>
<dbReference type="Pfam" id="PF00037">
    <property type="entry name" value="Fer4"/>
    <property type="match status" value="1"/>
</dbReference>
<dbReference type="EMBL" id="JARFPL010000034">
    <property type="protein sequence ID" value="MDF0593890.1"/>
    <property type="molecule type" value="Genomic_DNA"/>
</dbReference>
<dbReference type="GO" id="GO:0005524">
    <property type="term" value="F:ATP binding"/>
    <property type="evidence" value="ECO:0007669"/>
    <property type="project" value="UniProtKB-KW"/>
</dbReference>
<dbReference type="SUPFAM" id="SSF54862">
    <property type="entry name" value="4Fe-4S ferredoxins"/>
    <property type="match status" value="1"/>
</dbReference>
<reference evidence="2 3" key="1">
    <citation type="submission" date="2023-03" db="EMBL/GenBank/DDBJ databases">
        <title>Whole genome sequencing of Methanotrichaceae archaeon M04Ac.</title>
        <authorList>
            <person name="Khomyakova M.A."/>
            <person name="Merkel A.Y."/>
            <person name="Slobodkin A.I."/>
        </authorList>
    </citation>
    <scope>NUCLEOTIDE SEQUENCE [LARGE SCALE GENOMIC DNA]</scope>
    <source>
        <strain evidence="2 3">M04Ac</strain>
    </source>
</reference>
<evidence type="ECO:0000313" key="3">
    <source>
        <dbReference type="Proteomes" id="UP001215956"/>
    </source>
</evidence>
<keyword evidence="3" id="KW-1185">Reference proteome</keyword>